<feature type="compositionally biased region" description="Basic and acidic residues" evidence="1">
    <location>
        <begin position="49"/>
        <end position="61"/>
    </location>
</feature>
<organism evidence="2 3">
    <name type="scientific">Gossypium klotzschianum</name>
    <dbReference type="NCBI Taxonomy" id="34286"/>
    <lineage>
        <taxon>Eukaryota</taxon>
        <taxon>Viridiplantae</taxon>
        <taxon>Streptophyta</taxon>
        <taxon>Embryophyta</taxon>
        <taxon>Tracheophyta</taxon>
        <taxon>Spermatophyta</taxon>
        <taxon>Magnoliopsida</taxon>
        <taxon>eudicotyledons</taxon>
        <taxon>Gunneridae</taxon>
        <taxon>Pentapetalae</taxon>
        <taxon>rosids</taxon>
        <taxon>malvids</taxon>
        <taxon>Malvales</taxon>
        <taxon>Malvaceae</taxon>
        <taxon>Malvoideae</taxon>
        <taxon>Gossypium</taxon>
    </lineage>
</organism>
<evidence type="ECO:0000313" key="3">
    <source>
        <dbReference type="Proteomes" id="UP000593573"/>
    </source>
</evidence>
<name>A0A7J8VUU4_9ROSI</name>
<accession>A0A7J8VUU4</accession>
<evidence type="ECO:0000256" key="1">
    <source>
        <dbReference type="SAM" id="MobiDB-lite"/>
    </source>
</evidence>
<sequence length="61" mass="6909">MPPPQPFLASPLLTSKPLPHYLNHPFNNQQSRSKDVRKAPKKSSPCSSLEEKMVPAREKKN</sequence>
<dbReference type="Proteomes" id="UP000593573">
    <property type="component" value="Unassembled WGS sequence"/>
</dbReference>
<gene>
    <name evidence="2" type="ORF">Goklo_002991</name>
</gene>
<feature type="region of interest" description="Disordered" evidence="1">
    <location>
        <begin position="1"/>
        <end position="61"/>
    </location>
</feature>
<evidence type="ECO:0000313" key="2">
    <source>
        <dbReference type="EMBL" id="MBA0666596.1"/>
    </source>
</evidence>
<protein>
    <submittedName>
        <fullName evidence="2">Uncharacterized protein</fullName>
    </submittedName>
</protein>
<keyword evidence="3" id="KW-1185">Reference proteome</keyword>
<dbReference type="EMBL" id="JABFAB010000012">
    <property type="protein sequence ID" value="MBA0666596.1"/>
    <property type="molecule type" value="Genomic_DNA"/>
</dbReference>
<comment type="caution">
    <text evidence="2">The sequence shown here is derived from an EMBL/GenBank/DDBJ whole genome shotgun (WGS) entry which is preliminary data.</text>
</comment>
<dbReference type="AlphaFoldDB" id="A0A7J8VUU4"/>
<reference evidence="2 3" key="1">
    <citation type="journal article" date="2019" name="Genome Biol. Evol.">
        <title>Insights into the evolution of the New World diploid cottons (Gossypium, subgenus Houzingenia) based on genome sequencing.</title>
        <authorList>
            <person name="Grover C.E."/>
            <person name="Arick M.A. 2nd"/>
            <person name="Thrash A."/>
            <person name="Conover J.L."/>
            <person name="Sanders W.S."/>
            <person name="Peterson D.G."/>
            <person name="Frelichowski J.E."/>
            <person name="Scheffler J.A."/>
            <person name="Scheffler B.E."/>
            <person name="Wendel J.F."/>
        </authorList>
    </citation>
    <scope>NUCLEOTIDE SEQUENCE [LARGE SCALE GENOMIC DNA]</scope>
    <source>
        <strain evidence="2">57</strain>
        <tissue evidence="2">Leaf</tissue>
    </source>
</reference>
<proteinExistence type="predicted"/>